<organism evidence="6 7">
    <name type="scientific">Novosphingobium indicum</name>
    <dbReference type="NCBI Taxonomy" id="462949"/>
    <lineage>
        <taxon>Bacteria</taxon>
        <taxon>Pseudomonadati</taxon>
        <taxon>Pseudomonadota</taxon>
        <taxon>Alphaproteobacteria</taxon>
        <taxon>Sphingomonadales</taxon>
        <taxon>Sphingomonadaceae</taxon>
        <taxon>Novosphingobium</taxon>
    </lineage>
</organism>
<evidence type="ECO:0000313" key="6">
    <source>
        <dbReference type="EMBL" id="GGN42929.1"/>
    </source>
</evidence>
<dbReference type="RefSeq" id="WP_188818261.1">
    <property type="nucleotide sequence ID" value="NZ_BMLK01000003.1"/>
</dbReference>
<proteinExistence type="predicted"/>
<name>A0ABQ2J9D6_9SPHN</name>
<dbReference type="PROSITE" id="PS00059">
    <property type="entry name" value="ADH_ZINC"/>
    <property type="match status" value="1"/>
</dbReference>
<dbReference type="Gene3D" id="3.90.180.10">
    <property type="entry name" value="Medium-chain alcohol dehydrogenases, catalytic domain"/>
    <property type="match status" value="1"/>
</dbReference>
<keyword evidence="2" id="KW-0479">Metal-binding</keyword>
<protein>
    <recommendedName>
        <fullName evidence="5">Alcohol dehydrogenase-like N-terminal domain-containing protein</fullName>
    </recommendedName>
</protein>
<reference evidence="7" key="1">
    <citation type="journal article" date="2019" name="Int. J. Syst. Evol. Microbiol.">
        <title>The Global Catalogue of Microorganisms (GCM) 10K type strain sequencing project: providing services to taxonomists for standard genome sequencing and annotation.</title>
        <authorList>
            <consortium name="The Broad Institute Genomics Platform"/>
            <consortium name="The Broad Institute Genome Sequencing Center for Infectious Disease"/>
            <person name="Wu L."/>
            <person name="Ma J."/>
        </authorList>
    </citation>
    <scope>NUCLEOTIDE SEQUENCE [LARGE SCALE GENOMIC DNA]</scope>
    <source>
        <strain evidence="7">CGMCC 1.6784</strain>
    </source>
</reference>
<sequence>MMHAWLFTGANAPLERIERDIPRGEGNNLLIAVRGSGLCHSDVGRMDGTLTPYMPQKPPIILGHEISGESLSVGPEVRAP</sequence>
<accession>A0ABQ2J9D6</accession>
<keyword evidence="4" id="KW-0560">Oxidoreductase</keyword>
<evidence type="ECO:0000313" key="7">
    <source>
        <dbReference type="Proteomes" id="UP000605099"/>
    </source>
</evidence>
<evidence type="ECO:0000259" key="5">
    <source>
        <dbReference type="Pfam" id="PF08240"/>
    </source>
</evidence>
<dbReference type="InterPro" id="IPR002328">
    <property type="entry name" value="ADH_Zn_CS"/>
</dbReference>
<dbReference type="SUPFAM" id="SSF50129">
    <property type="entry name" value="GroES-like"/>
    <property type="match status" value="1"/>
</dbReference>
<dbReference type="InterPro" id="IPR011032">
    <property type="entry name" value="GroES-like_sf"/>
</dbReference>
<dbReference type="PANTHER" id="PTHR42940">
    <property type="entry name" value="ALCOHOL DEHYDROGENASE 1-RELATED"/>
    <property type="match status" value="1"/>
</dbReference>
<keyword evidence="7" id="KW-1185">Reference proteome</keyword>
<evidence type="ECO:0000256" key="3">
    <source>
        <dbReference type="ARBA" id="ARBA00022833"/>
    </source>
</evidence>
<gene>
    <name evidence="6" type="ORF">GCM10011349_06570</name>
</gene>
<dbReference type="PANTHER" id="PTHR42940:SF8">
    <property type="entry name" value="VACUOLAR PROTEIN SORTING-ASSOCIATED PROTEIN 11"/>
    <property type="match status" value="1"/>
</dbReference>
<dbReference type="Proteomes" id="UP000605099">
    <property type="component" value="Unassembled WGS sequence"/>
</dbReference>
<feature type="domain" description="Alcohol dehydrogenase-like N-terminal" evidence="5">
    <location>
        <begin position="27"/>
        <end position="78"/>
    </location>
</feature>
<dbReference type="EMBL" id="BMLK01000003">
    <property type="protein sequence ID" value="GGN42929.1"/>
    <property type="molecule type" value="Genomic_DNA"/>
</dbReference>
<evidence type="ECO:0000256" key="2">
    <source>
        <dbReference type="ARBA" id="ARBA00022723"/>
    </source>
</evidence>
<evidence type="ECO:0000256" key="4">
    <source>
        <dbReference type="ARBA" id="ARBA00023002"/>
    </source>
</evidence>
<keyword evidence="3" id="KW-0862">Zinc</keyword>
<dbReference type="Pfam" id="PF08240">
    <property type="entry name" value="ADH_N"/>
    <property type="match status" value="1"/>
</dbReference>
<dbReference type="InterPro" id="IPR013154">
    <property type="entry name" value="ADH-like_N"/>
</dbReference>
<comment type="caution">
    <text evidence="6">The sequence shown here is derived from an EMBL/GenBank/DDBJ whole genome shotgun (WGS) entry which is preliminary data.</text>
</comment>
<comment type="cofactor">
    <cofactor evidence="1">
        <name>Zn(2+)</name>
        <dbReference type="ChEBI" id="CHEBI:29105"/>
    </cofactor>
</comment>
<evidence type="ECO:0000256" key="1">
    <source>
        <dbReference type="ARBA" id="ARBA00001947"/>
    </source>
</evidence>